<protein>
    <submittedName>
        <fullName evidence="1">Uncharacterized protein</fullName>
    </submittedName>
</protein>
<reference evidence="1" key="2">
    <citation type="submission" date="2025-08" db="UniProtKB">
        <authorList>
            <consortium name="Ensembl"/>
        </authorList>
    </citation>
    <scope>IDENTIFICATION</scope>
</reference>
<evidence type="ECO:0000313" key="2">
    <source>
        <dbReference type="Proteomes" id="UP000314982"/>
    </source>
</evidence>
<reference evidence="1" key="3">
    <citation type="submission" date="2025-09" db="UniProtKB">
        <authorList>
            <consortium name="Ensembl"/>
        </authorList>
    </citation>
    <scope>IDENTIFICATION</scope>
</reference>
<organism evidence="1 2">
    <name type="scientific">Hucho hucho</name>
    <name type="common">huchen</name>
    <dbReference type="NCBI Taxonomy" id="62062"/>
    <lineage>
        <taxon>Eukaryota</taxon>
        <taxon>Metazoa</taxon>
        <taxon>Chordata</taxon>
        <taxon>Craniata</taxon>
        <taxon>Vertebrata</taxon>
        <taxon>Euteleostomi</taxon>
        <taxon>Actinopterygii</taxon>
        <taxon>Neopterygii</taxon>
        <taxon>Teleostei</taxon>
        <taxon>Protacanthopterygii</taxon>
        <taxon>Salmoniformes</taxon>
        <taxon>Salmonidae</taxon>
        <taxon>Salmoninae</taxon>
        <taxon>Hucho</taxon>
    </lineage>
</organism>
<dbReference type="Ensembl" id="ENSHHUT00000023367.1">
    <property type="protein sequence ID" value="ENSHHUP00000022513.1"/>
    <property type="gene ID" value="ENSHHUG00000014101.1"/>
</dbReference>
<accession>A0A4W5L9N8</accession>
<keyword evidence="2" id="KW-1185">Reference proteome</keyword>
<name>A0A4W5L9N8_9TELE</name>
<dbReference type="AlphaFoldDB" id="A0A4W5L9N8"/>
<evidence type="ECO:0000313" key="1">
    <source>
        <dbReference type="Ensembl" id="ENSHHUP00000022513.1"/>
    </source>
</evidence>
<proteinExistence type="predicted"/>
<dbReference type="Proteomes" id="UP000314982">
    <property type="component" value="Unassembled WGS sequence"/>
</dbReference>
<reference evidence="2" key="1">
    <citation type="submission" date="2018-06" db="EMBL/GenBank/DDBJ databases">
        <title>Genome assembly of Danube salmon.</title>
        <authorList>
            <person name="Macqueen D.J."/>
            <person name="Gundappa M.K."/>
        </authorList>
    </citation>
    <scope>NUCLEOTIDE SEQUENCE [LARGE SCALE GENOMIC DNA]</scope>
</reference>
<sequence length="64" mass="7814">MQPLCRLVNPPFRMSWMCCTIRFIATEKKKNRGRENLLYVAVLSRYYLNLTKKNTWVRNMYSYC</sequence>